<dbReference type="InterPro" id="IPR014872">
    <property type="entry name" value="Dicistrovirus_capsid-polyPr_C"/>
</dbReference>
<feature type="domain" description="Dicistrovirus capsid-polyprotein C-terminal" evidence="4">
    <location>
        <begin position="495"/>
        <end position="761"/>
    </location>
</feature>
<evidence type="ECO:0000256" key="1">
    <source>
        <dbReference type="ARBA" id="ARBA00004328"/>
    </source>
</evidence>
<dbReference type="Pfam" id="PF08762">
    <property type="entry name" value="CRPV_capsid"/>
    <property type="match status" value="1"/>
</dbReference>
<dbReference type="InterPro" id="IPR029053">
    <property type="entry name" value="Viral_coat"/>
</dbReference>
<evidence type="ECO:0000259" key="3">
    <source>
        <dbReference type="Pfam" id="PF00073"/>
    </source>
</evidence>
<dbReference type="InterPro" id="IPR001676">
    <property type="entry name" value="Picornavirus_capsid"/>
</dbReference>
<name>A0A6M9Z923_9VIRU</name>
<dbReference type="EMBL" id="MT138411">
    <property type="protein sequence ID" value="QKN89028.1"/>
    <property type="molecule type" value="Genomic_RNA"/>
</dbReference>
<evidence type="ECO:0000259" key="4">
    <source>
        <dbReference type="Pfam" id="PF08762"/>
    </source>
</evidence>
<organism evidence="5">
    <name type="scientific">Riboviria sp</name>
    <dbReference type="NCBI Taxonomy" id="2585031"/>
    <lineage>
        <taxon>Viruses</taxon>
        <taxon>Riboviria</taxon>
    </lineage>
</organism>
<evidence type="ECO:0000256" key="2">
    <source>
        <dbReference type="ARBA" id="ARBA00022844"/>
    </source>
</evidence>
<feature type="domain" description="Picornavirus capsid" evidence="3">
    <location>
        <begin position="311"/>
        <end position="400"/>
    </location>
</feature>
<dbReference type="GO" id="GO:0044423">
    <property type="term" value="C:virion component"/>
    <property type="evidence" value="ECO:0007669"/>
    <property type="project" value="UniProtKB-KW"/>
</dbReference>
<dbReference type="Pfam" id="PF00073">
    <property type="entry name" value="Rhv"/>
    <property type="match status" value="2"/>
</dbReference>
<dbReference type="InterPro" id="IPR033703">
    <property type="entry name" value="Rhv-like"/>
</dbReference>
<dbReference type="Gene3D" id="2.60.120.20">
    <property type="match status" value="3"/>
</dbReference>
<sequence>MVVQNINKIDGFTGFKAKVRVRIEVNSQPFQAGALMLHYVPYSEYMNSHTQWYATSSKADPVAASGCPHVIMNLANTTSMEFVTPYVSPYLYFNLATGQGSFGNVVISVLSGLASQSSTTAHYTIWAKFEDVELRYPTDAPLTSNYAQIGNEVAKMESRKSISSTVGSLGNAIADTLPWVGLGWLSSPARMISDAGESVLKMLGFSKPSVEAPVTRVKNSPAQYFMNCDGADTSHKLSVSATNALITPSGWAGTDSDEMRLDYIASRPCYATSFNWVSTDTADKSLFLLPVSPMYTMTPSEASPNAYARTLSMPLCAKVASFFSLWRGTMVYRIQVIKTQFHSGRLRISYRPYIYDDNNKISDMPAYAYTEEIDLSTGTDFTFEVPFVSTRPWMQTYYDIKTSVASGDARNVATGCVQISVINPLVSPVNVSSTVEVLVYASMKHAQFASPIRPPILPCNIPDVAQIGKARLIKTEESSAIQNTPSDLPLLPYSTCVGEVITSFRQLLKRASYVGRVEITKASATTETSGSTGSGFVIFPWAPVSPQRGAFTATSAGKMVPQYANSYIWYNNNNSQEPDLYSNLYSMFSFFRGSVRYKLVLARQGPNFNYNYPVRIFINVLAAPMPETWSPSMGVNTSVSINLGTGPLQVLADDPKITSENLKTNFAYTPGFTEYSIAVYPNLEGVIEFEVPFQSSGHMCPTNYGINDATSARSIFFPIPTVTVVGTEVASGNSLTGCKFDVYRSVGDDFSFGGLLGAPQQAIWYAAKDPK</sequence>
<dbReference type="SUPFAM" id="SSF88633">
    <property type="entry name" value="Positive stranded ssRNA viruses"/>
    <property type="match status" value="3"/>
</dbReference>
<accession>A0A6M9Z923</accession>
<dbReference type="CDD" id="cd00205">
    <property type="entry name" value="rhv_like"/>
    <property type="match status" value="2"/>
</dbReference>
<evidence type="ECO:0000313" key="5">
    <source>
        <dbReference type="EMBL" id="QKN89028.1"/>
    </source>
</evidence>
<dbReference type="GO" id="GO:0005198">
    <property type="term" value="F:structural molecule activity"/>
    <property type="evidence" value="ECO:0007669"/>
    <property type="project" value="InterPro"/>
</dbReference>
<feature type="domain" description="Picornavirus capsid" evidence="3">
    <location>
        <begin position="12"/>
        <end position="102"/>
    </location>
</feature>
<keyword evidence="2" id="KW-0946">Virion</keyword>
<protein>
    <submittedName>
        <fullName evidence="5">Structural polyprotein</fullName>
    </submittedName>
</protein>
<comment type="subcellular location">
    <subcellularLocation>
        <location evidence="1">Virion</location>
    </subcellularLocation>
</comment>
<proteinExistence type="predicted"/>
<reference evidence="5" key="1">
    <citation type="submission" date="2020-01" db="EMBL/GenBank/DDBJ databases">
        <title>Viral genomes from wild and zoo birds in China.</title>
        <authorList>
            <person name="He M.Y."/>
            <person name="Shan L.T."/>
            <person name="Zhang W."/>
            <person name="Yang X.S."/>
        </authorList>
    </citation>
    <scope>NUCLEOTIDE SEQUENCE</scope>
    <source>
        <strain evidence="5">Sto073pic1</strain>
    </source>
</reference>